<evidence type="ECO:0000313" key="2">
    <source>
        <dbReference type="EMBL" id="HAS6675212.1"/>
    </source>
</evidence>
<organism evidence="2">
    <name type="scientific">Vibrio parahaemolyticus</name>
    <dbReference type="NCBI Taxonomy" id="670"/>
    <lineage>
        <taxon>Bacteria</taxon>
        <taxon>Pseudomonadati</taxon>
        <taxon>Pseudomonadota</taxon>
        <taxon>Gammaproteobacteria</taxon>
        <taxon>Vibrionales</taxon>
        <taxon>Vibrionaceae</taxon>
        <taxon>Vibrio</taxon>
    </lineage>
</organism>
<evidence type="ECO:0000313" key="4">
    <source>
        <dbReference type="Proteomes" id="UP000464718"/>
    </source>
</evidence>
<proteinExistence type="predicted"/>
<reference evidence="2" key="1">
    <citation type="journal article" date="2018" name="Genome Biol.">
        <title>SKESA: strategic k-mer extension for scrupulous assemblies.</title>
        <authorList>
            <person name="Souvorov A."/>
            <person name="Agarwala R."/>
            <person name="Lipman D.J."/>
        </authorList>
    </citation>
    <scope>NUCLEOTIDE SEQUENCE</scope>
    <source>
        <strain evidence="2">1930</strain>
    </source>
</reference>
<gene>
    <name evidence="3" type="ORF">EHC69_11005</name>
    <name evidence="2" type="ORF">I7278_00120</name>
</gene>
<dbReference type="Proteomes" id="UP000856022">
    <property type="component" value="Unassembled WGS sequence"/>
</dbReference>
<reference evidence="3 4" key="2">
    <citation type="submission" date="2018-12" db="EMBL/GenBank/DDBJ databases">
        <title>Genomic insights into the evolutionary origins and pathogenicity of five Vibrio parahaemolyticus strains isolated from the shrimp with acute hepatopancreatic necrosis disease (AHPND).</title>
        <authorList>
            <person name="Yang Q."/>
            <person name="Dong X."/>
            <person name="Xie G."/>
            <person name="Fu S."/>
            <person name="Zou P."/>
            <person name="Sun J."/>
            <person name="Wang Y."/>
            <person name="Huang J."/>
        </authorList>
    </citation>
    <scope>NUCLEOTIDE SEQUENCE [LARGE SCALE GENOMIC DNA]</scope>
    <source>
        <strain evidence="3 4">20160303005-1</strain>
    </source>
</reference>
<name>A0A7Z2MU50_VIBPH</name>
<accession>A0A7Z2MU50</accession>
<dbReference type="EMBL" id="CP034298">
    <property type="protein sequence ID" value="QHH09839.1"/>
    <property type="molecule type" value="Genomic_DNA"/>
</dbReference>
<dbReference type="EMBL" id="DACQKT010000001">
    <property type="protein sequence ID" value="HAS6675212.1"/>
    <property type="molecule type" value="Genomic_DNA"/>
</dbReference>
<keyword evidence="1" id="KW-0472">Membrane</keyword>
<keyword evidence="1" id="KW-0812">Transmembrane</keyword>
<protein>
    <submittedName>
        <fullName evidence="2">Uncharacterized protein</fullName>
    </submittedName>
</protein>
<feature type="transmembrane region" description="Helical" evidence="1">
    <location>
        <begin position="31"/>
        <end position="51"/>
    </location>
</feature>
<sequence>MNESEAVFQSLADNHFRLGAIMKKQLVKHELRLMGVAIFSAFLLVFAHLILAKSFSHMVWTEYTAAVIPFVMFGLCAVGVKYAARADKDEDESNS</sequence>
<reference evidence="2" key="3">
    <citation type="submission" date="2019-12" db="EMBL/GenBank/DDBJ databases">
        <authorList>
            <consortium name="NCBI Pathogen Detection Project"/>
        </authorList>
    </citation>
    <scope>NUCLEOTIDE SEQUENCE</scope>
    <source>
        <strain evidence="2">1930</strain>
    </source>
</reference>
<evidence type="ECO:0000313" key="3">
    <source>
        <dbReference type="EMBL" id="QHH09839.1"/>
    </source>
</evidence>
<dbReference type="Proteomes" id="UP000464718">
    <property type="component" value="Chromosome i"/>
</dbReference>
<dbReference type="AlphaFoldDB" id="A0A7Z2MU50"/>
<keyword evidence="1" id="KW-1133">Transmembrane helix</keyword>
<evidence type="ECO:0000256" key="1">
    <source>
        <dbReference type="SAM" id="Phobius"/>
    </source>
</evidence>
<feature type="transmembrane region" description="Helical" evidence="1">
    <location>
        <begin position="63"/>
        <end position="84"/>
    </location>
</feature>